<name>A0A2T5GKD4_9SPHN</name>
<evidence type="ECO:0000313" key="2">
    <source>
        <dbReference type="Proteomes" id="UP000244189"/>
    </source>
</evidence>
<dbReference type="Proteomes" id="UP000244189">
    <property type="component" value="Unassembled WGS sequence"/>
</dbReference>
<dbReference type="EMBL" id="QAOG01000004">
    <property type="protein sequence ID" value="PTQ59769.1"/>
    <property type="molecule type" value="Genomic_DNA"/>
</dbReference>
<evidence type="ECO:0000313" key="1">
    <source>
        <dbReference type="EMBL" id="PTQ59769.1"/>
    </source>
</evidence>
<accession>A0A2T5GKD4</accession>
<keyword evidence="2" id="KW-1185">Reference proteome</keyword>
<protein>
    <submittedName>
        <fullName evidence="1">Uncharacterized protein</fullName>
    </submittedName>
</protein>
<gene>
    <name evidence="1" type="ORF">C8J26_2621</name>
</gene>
<dbReference type="RefSeq" id="WP_146168836.1">
    <property type="nucleotide sequence ID" value="NZ_QAOG01000004.1"/>
</dbReference>
<comment type="caution">
    <text evidence="1">The sequence shown here is derived from an EMBL/GenBank/DDBJ whole genome shotgun (WGS) entry which is preliminary data.</text>
</comment>
<organism evidence="1 2">
    <name type="scientific">Sphingomonas aurantiaca</name>
    <dbReference type="NCBI Taxonomy" id="185949"/>
    <lineage>
        <taxon>Bacteria</taxon>
        <taxon>Pseudomonadati</taxon>
        <taxon>Pseudomonadota</taxon>
        <taxon>Alphaproteobacteria</taxon>
        <taxon>Sphingomonadales</taxon>
        <taxon>Sphingomonadaceae</taxon>
        <taxon>Sphingomonas</taxon>
    </lineage>
</organism>
<proteinExistence type="predicted"/>
<reference evidence="1 2" key="1">
    <citation type="submission" date="2018-04" db="EMBL/GenBank/DDBJ databases">
        <title>Genomic Encyclopedia of Type Strains, Phase III (KMG-III): the genomes of soil and plant-associated and newly described type strains.</title>
        <authorList>
            <person name="Whitman W."/>
        </authorList>
    </citation>
    <scope>NUCLEOTIDE SEQUENCE [LARGE SCALE GENOMIC DNA]</scope>
    <source>
        <strain evidence="1 2">MA101b</strain>
    </source>
</reference>
<sequence length="329" mass="34637">MATQPLYQSYNPPVPFPPKPDSCVGASKGAAAVAVNRAVAKLPPVVRDATLDEITIAEQAAAAIRQAHLSLTPAYVSAFLKWGAAASALATESASDQESSERLDVLLESMDTLSETPSGNLADLVFKTYVLALEATDSSCFGPMRETSRDEDSLVENLGYAAYRDIRNLDPLPAMLDQLGAAGWRLSTSTVAYTRSIGDAITGAFTRAIAGAGEANADIGHFGADPHAAWLADRNRAQATINAADETLTDEAADALSTYTVKRDLEISKTPATTRDGVLAKLALIAQISLEGWEPNMDWCASALVDAQRVAGVGSLAGAVEERHRDMAA</sequence>
<dbReference type="AlphaFoldDB" id="A0A2T5GKD4"/>